<name>E6WZ74_NITSE</name>
<gene>
    <name evidence="1" type="ordered locus">Nitsa_1335</name>
</gene>
<evidence type="ECO:0008006" key="3">
    <source>
        <dbReference type="Google" id="ProtNLM"/>
    </source>
</evidence>
<accession>E6WZ74</accession>
<dbReference type="STRING" id="749222.Nitsa_1335"/>
<proteinExistence type="predicted"/>
<keyword evidence="2" id="KW-1185">Reference proteome</keyword>
<dbReference type="KEGG" id="nsa:Nitsa_1335"/>
<evidence type="ECO:0000313" key="2">
    <source>
        <dbReference type="Proteomes" id="UP000008633"/>
    </source>
</evidence>
<evidence type="ECO:0000313" key="1">
    <source>
        <dbReference type="EMBL" id="ADV46586.1"/>
    </source>
</evidence>
<dbReference type="RefSeq" id="WP_013554276.1">
    <property type="nucleotide sequence ID" value="NC_014935.1"/>
</dbReference>
<dbReference type="AlphaFoldDB" id="E6WZ74"/>
<dbReference type="HOGENOM" id="CLU_841532_0_0_7"/>
<dbReference type="Proteomes" id="UP000008633">
    <property type="component" value="Chromosome"/>
</dbReference>
<dbReference type="eggNOG" id="COG0189">
    <property type="taxonomic scope" value="Bacteria"/>
</dbReference>
<organism evidence="1 2">
    <name type="scientific">Nitratifractor salsuginis (strain DSM 16511 / JCM 12458 / E9I37-1)</name>
    <dbReference type="NCBI Taxonomy" id="749222"/>
    <lineage>
        <taxon>Bacteria</taxon>
        <taxon>Pseudomonadati</taxon>
        <taxon>Campylobacterota</taxon>
        <taxon>Epsilonproteobacteria</taxon>
        <taxon>Campylobacterales</taxon>
        <taxon>Sulfurovaceae</taxon>
        <taxon>Nitratifractor</taxon>
    </lineage>
</organism>
<reference evidence="2" key="2">
    <citation type="submission" date="2011-01" db="EMBL/GenBank/DDBJ databases">
        <title>The complete genome of Nitratifractor salsuginis DSM 16511.</title>
        <authorList>
            <consortium name="US DOE Joint Genome Institute (JGI-PGF)"/>
            <person name="Lucas S."/>
            <person name="Copeland A."/>
            <person name="Lapidus A."/>
            <person name="Bruce D."/>
            <person name="Goodwin L."/>
            <person name="Pitluck S."/>
            <person name="Kyrpides N."/>
            <person name="Mavromatis K."/>
            <person name="Ivanova N."/>
            <person name="Mikhailova N."/>
            <person name="Zeytun A."/>
            <person name="Detter J.C."/>
            <person name="Tapia R."/>
            <person name="Han C."/>
            <person name="Land M."/>
            <person name="Hauser L."/>
            <person name="Markowitz V."/>
            <person name="Cheng J.-F."/>
            <person name="Hugenholtz P."/>
            <person name="Woyke T."/>
            <person name="Wu D."/>
            <person name="Tindall B."/>
            <person name="Schuetze A."/>
            <person name="Brambilla E."/>
            <person name="Klenk H.-P."/>
            <person name="Eisen J.A."/>
        </authorList>
    </citation>
    <scope>NUCLEOTIDE SEQUENCE [LARGE SCALE GENOMIC DNA]</scope>
    <source>
        <strain evidence="2">DSM 16511 / JCM 12458 / E9I37-1</strain>
    </source>
</reference>
<dbReference type="SUPFAM" id="SSF56059">
    <property type="entry name" value="Glutathione synthetase ATP-binding domain-like"/>
    <property type="match status" value="1"/>
</dbReference>
<dbReference type="EMBL" id="CP002452">
    <property type="protein sequence ID" value="ADV46586.1"/>
    <property type="molecule type" value="Genomic_DNA"/>
</dbReference>
<protein>
    <recommendedName>
        <fullName evidence="3">ATP-grasp domain-containing protein</fullName>
    </recommendedName>
</protein>
<sequence>MRLLNLVGIPDSGKIRVLQNRGDLFRSDFHFPGNLPLLEYLGRTGALEVVTLLLGGLKSSEIRVGPTDLIFNSICDPDINAHALNVAAEVIEALEKPVINDPRWIVRSGRENVVRLLEGVEGVRLPSVIRTVARSANELIEAAERSVRYPFLVREAGKHGGKTFLKIDRPSEEWKLHCFPFDGRAYYLSSFVETRGEDGLYRKYRMVFIDGEPWPRHMIASREWMVHVGSRRELMANVASLRREEEEFLTEGSEKFAHLCAEIGHRVGLDFFGLDFGINREGQLVPFELNACMNVLGGGTHPAPFDYHNRRSDEIRQSIFAMMRRRAIGH</sequence>
<reference evidence="1 2" key="1">
    <citation type="journal article" date="2011" name="Stand. Genomic Sci.">
        <title>Complete genome sequence of Nitratifractor salsuginis type strain (E9I37-1).</title>
        <authorList>
            <person name="Anderson I."/>
            <person name="Sikorski J."/>
            <person name="Zeytun A."/>
            <person name="Nolan M."/>
            <person name="Lapidus A."/>
            <person name="Lucas S."/>
            <person name="Hammon N."/>
            <person name="Deshpande S."/>
            <person name="Cheng J.F."/>
            <person name="Tapia R."/>
            <person name="Han C."/>
            <person name="Goodwin L."/>
            <person name="Pitluck S."/>
            <person name="Liolios K."/>
            <person name="Pagani I."/>
            <person name="Ivanova N."/>
            <person name="Huntemann M."/>
            <person name="Mavromatis K."/>
            <person name="Ovchinikova G."/>
            <person name="Pati A."/>
            <person name="Chen A."/>
            <person name="Palaniappan K."/>
            <person name="Land M."/>
            <person name="Hauser L."/>
            <person name="Brambilla E.M."/>
            <person name="Ngatchou-Djao O.D."/>
            <person name="Rohde M."/>
            <person name="Tindall B.J."/>
            <person name="Goker M."/>
            <person name="Detter J.C."/>
            <person name="Woyke T."/>
            <person name="Bristow J."/>
            <person name="Eisen J.A."/>
            <person name="Markowitz V."/>
            <person name="Hugenholtz P."/>
            <person name="Klenk H.P."/>
            <person name="Kyrpides N.C."/>
        </authorList>
    </citation>
    <scope>NUCLEOTIDE SEQUENCE [LARGE SCALE GENOMIC DNA]</scope>
    <source>
        <strain evidence="2">DSM 16511 / JCM 12458 / E9I37-1</strain>
    </source>
</reference>
<dbReference type="OrthoDB" id="460582at2"/>